<dbReference type="OrthoDB" id="421038at2759"/>
<name>A0A317W4X7_9EURO</name>
<evidence type="ECO:0000256" key="10">
    <source>
        <dbReference type="SAM" id="MobiDB-lite"/>
    </source>
</evidence>
<keyword evidence="7 9" id="KW-0449">Lipoprotein</keyword>
<dbReference type="GeneID" id="37115535"/>
<dbReference type="FunFam" id="3.20.20.80:FF:000038">
    <property type="entry name" value="1,3-beta-glucanosyltransferase"/>
    <property type="match status" value="1"/>
</dbReference>
<dbReference type="GO" id="GO:0031505">
    <property type="term" value="P:fungal-type cell wall organization"/>
    <property type="evidence" value="ECO:0007669"/>
    <property type="project" value="TreeGrafter"/>
</dbReference>
<keyword evidence="11" id="KW-1133">Transmembrane helix</keyword>
<dbReference type="GO" id="GO:0042124">
    <property type="term" value="F:1,3-beta-glucanosyltransferase activity"/>
    <property type="evidence" value="ECO:0007669"/>
    <property type="project" value="TreeGrafter"/>
</dbReference>
<evidence type="ECO:0000256" key="8">
    <source>
        <dbReference type="ARBA" id="ARBA00025026"/>
    </source>
</evidence>
<keyword evidence="6" id="KW-0325">Glycoprotein</keyword>
<evidence type="ECO:0000256" key="3">
    <source>
        <dbReference type="ARBA" id="ARBA00022679"/>
    </source>
</evidence>
<keyword evidence="9 11" id="KW-0472">Membrane</keyword>
<evidence type="ECO:0000256" key="2">
    <source>
        <dbReference type="ARBA" id="ARBA00007528"/>
    </source>
</evidence>
<dbReference type="GO" id="GO:0098552">
    <property type="term" value="C:side of membrane"/>
    <property type="evidence" value="ECO:0007669"/>
    <property type="project" value="UniProtKB-KW"/>
</dbReference>
<dbReference type="Pfam" id="PF03198">
    <property type="entry name" value="Glyco_hydro_72"/>
    <property type="match status" value="1"/>
</dbReference>
<dbReference type="Gene3D" id="3.20.20.80">
    <property type="entry name" value="Glycosidases"/>
    <property type="match status" value="1"/>
</dbReference>
<dbReference type="EC" id="2.4.1.-" evidence="9"/>
<dbReference type="SUPFAM" id="SSF51445">
    <property type="entry name" value="(Trans)glycosidases"/>
    <property type="match status" value="1"/>
</dbReference>
<comment type="caution">
    <text evidence="12">The sequence shown here is derived from an EMBL/GenBank/DDBJ whole genome shotgun (WGS) entry which is preliminary data.</text>
</comment>
<comment type="function">
    <text evidence="8">Splits internally a 1,3-beta-glucan molecule and transfers the newly generated reducing end (the donor) to the non-reducing end of another 1,3-beta-glucan molecule (the acceptor) forming a 1,3-beta linkage, resulting in the elongation of 1,3-beta-glucan chains in the cell wall. Involved in cell wall morphogenesis.</text>
</comment>
<evidence type="ECO:0000256" key="6">
    <source>
        <dbReference type="ARBA" id="ARBA00023180"/>
    </source>
</evidence>
<gene>
    <name evidence="12" type="ORF">BO94DRAFT_548353</name>
</gene>
<sequence length="642" mass="70565">MSSILASLRSYIPSSPEIACLCSHAIESHDEIDDPAEFFRRHSSCTDDSETIPRWFLVNVSKLPLLGYSIFSLFSFGTGLSNLSVCSLVITLLDTRQNSQEIADYLFTQEAMVRTRWSSSATALSLLLNTLRVPTAGAIQTISAVGSKFFYEDGRQYYIKARDGLGIAYQLVPQDPLIDTAQCTRDATRMAELGTNAIRVYHVDPQANHDGCMKAFADAGIYLFVDLDTFDTQISQDNPQWDQSQFDRFKAVLDEFQKYDNTAGFFVGNEVLTTKEGSPAAPYVLAAARDIKAYRDEKHYRNIPVGYSAADIAELRPMLQNYLACRPDPAERLDFFALNAYEWCGDSSYEQSGYQSLQDQAAGYPIPIFFSETGCNVARPRTFGDQAAIFGDKMSGTWSGAMIYEWIQETNDYGLINYGPLAPDAPPTNTLVQDGFTRQGEPTPISPDFDNLKAQWATLNPTGVALSDYRASTSTISPPKCPASTPGGWAVDPSSPLPTLGQTFHHAAPEAPATTATGSSSAPDSPGGPNISQNINQSNIGSSELASTSPSKEVVSNGASSLSVMQPGSFYRLIDVSFLLCAFIGGVAVWLTKLIIYMHEMEHESEEKWEFAEARINNDKVQGWEAVILVRETRRSRKDKPP</sequence>
<dbReference type="RefSeq" id="XP_025465221.1">
    <property type="nucleotide sequence ID" value="XM_025613392.1"/>
</dbReference>
<dbReference type="AlphaFoldDB" id="A0A317W4X7"/>
<keyword evidence="3 9" id="KW-0808">Transferase</keyword>
<comment type="similarity">
    <text evidence="2 9">Belongs to the glycosyl hydrolase 72 family.</text>
</comment>
<evidence type="ECO:0000313" key="12">
    <source>
        <dbReference type="EMBL" id="PWY80362.1"/>
    </source>
</evidence>
<organism evidence="12 13">
    <name type="scientific">Aspergillus sclerotioniger CBS 115572</name>
    <dbReference type="NCBI Taxonomy" id="1450535"/>
    <lineage>
        <taxon>Eukaryota</taxon>
        <taxon>Fungi</taxon>
        <taxon>Dikarya</taxon>
        <taxon>Ascomycota</taxon>
        <taxon>Pezizomycotina</taxon>
        <taxon>Eurotiomycetes</taxon>
        <taxon>Eurotiomycetidae</taxon>
        <taxon>Eurotiales</taxon>
        <taxon>Aspergillaceae</taxon>
        <taxon>Aspergillus</taxon>
        <taxon>Aspergillus subgen. Circumdati</taxon>
    </lineage>
</organism>
<dbReference type="GO" id="GO:0071970">
    <property type="term" value="P:fungal-type cell wall (1-&gt;3)-beta-D-glucan biosynthetic process"/>
    <property type="evidence" value="ECO:0007669"/>
    <property type="project" value="TreeGrafter"/>
</dbReference>
<comment type="subcellular location">
    <subcellularLocation>
        <location evidence="1 9">Cell membrane</location>
        <topology evidence="1 9">Lipid-anchor</topology>
        <topology evidence="1 9">GPI-anchor</topology>
    </subcellularLocation>
</comment>
<protein>
    <recommendedName>
        <fullName evidence="9">1,3-beta-glucanosyltransferase</fullName>
        <ecNumber evidence="9">2.4.1.-</ecNumber>
    </recommendedName>
</protein>
<keyword evidence="4" id="KW-0732">Signal</keyword>
<evidence type="ECO:0000256" key="11">
    <source>
        <dbReference type="SAM" id="Phobius"/>
    </source>
</evidence>
<evidence type="ECO:0000256" key="1">
    <source>
        <dbReference type="ARBA" id="ARBA00004609"/>
    </source>
</evidence>
<proteinExistence type="inferred from homology"/>
<dbReference type="PANTHER" id="PTHR31468:SF8">
    <property type="entry name" value="1,3-BETA-GLUCANOSYLTRANSFERASE GAS2"/>
    <property type="match status" value="1"/>
</dbReference>
<feature type="transmembrane region" description="Helical" evidence="11">
    <location>
        <begin position="570"/>
        <end position="591"/>
    </location>
</feature>
<dbReference type="EMBL" id="MSFK01000022">
    <property type="protein sequence ID" value="PWY80362.1"/>
    <property type="molecule type" value="Genomic_DNA"/>
</dbReference>
<accession>A0A317W4X7</accession>
<evidence type="ECO:0000256" key="5">
    <source>
        <dbReference type="ARBA" id="ARBA00023157"/>
    </source>
</evidence>
<dbReference type="GO" id="GO:0005886">
    <property type="term" value="C:plasma membrane"/>
    <property type="evidence" value="ECO:0007669"/>
    <property type="project" value="UniProtKB-SubCell"/>
</dbReference>
<dbReference type="InterPro" id="IPR004886">
    <property type="entry name" value="Glucanosyltransferase"/>
</dbReference>
<dbReference type="PANTHER" id="PTHR31468">
    <property type="entry name" value="1,3-BETA-GLUCANOSYLTRANSFERASE GAS1"/>
    <property type="match status" value="1"/>
</dbReference>
<evidence type="ECO:0000256" key="7">
    <source>
        <dbReference type="ARBA" id="ARBA00023288"/>
    </source>
</evidence>
<keyword evidence="9" id="KW-0336">GPI-anchor</keyword>
<keyword evidence="11" id="KW-0812">Transmembrane</keyword>
<evidence type="ECO:0000256" key="9">
    <source>
        <dbReference type="RuleBase" id="RU361209"/>
    </source>
</evidence>
<dbReference type="InterPro" id="IPR017853">
    <property type="entry name" value="GH"/>
</dbReference>
<evidence type="ECO:0000256" key="4">
    <source>
        <dbReference type="ARBA" id="ARBA00022729"/>
    </source>
</evidence>
<dbReference type="Proteomes" id="UP000246702">
    <property type="component" value="Unassembled WGS sequence"/>
</dbReference>
<keyword evidence="5" id="KW-1015">Disulfide bond</keyword>
<evidence type="ECO:0000313" key="13">
    <source>
        <dbReference type="Proteomes" id="UP000246702"/>
    </source>
</evidence>
<feature type="region of interest" description="Disordered" evidence="10">
    <location>
        <begin position="476"/>
        <end position="553"/>
    </location>
</feature>
<reference evidence="12 13" key="1">
    <citation type="submission" date="2016-12" db="EMBL/GenBank/DDBJ databases">
        <title>The genomes of Aspergillus section Nigri reveals drivers in fungal speciation.</title>
        <authorList>
            <consortium name="DOE Joint Genome Institute"/>
            <person name="Vesth T.C."/>
            <person name="Nybo J."/>
            <person name="Theobald S."/>
            <person name="Brandl J."/>
            <person name="Frisvad J.C."/>
            <person name="Nielsen K.F."/>
            <person name="Lyhne E.K."/>
            <person name="Kogle M.E."/>
            <person name="Kuo A."/>
            <person name="Riley R."/>
            <person name="Clum A."/>
            <person name="Nolan M."/>
            <person name="Lipzen A."/>
            <person name="Salamov A."/>
            <person name="Henrissat B."/>
            <person name="Wiebenga A."/>
            <person name="De Vries R.P."/>
            <person name="Grigoriev I.V."/>
            <person name="Mortensen U.H."/>
            <person name="Andersen M.R."/>
            <person name="Baker S.E."/>
        </authorList>
    </citation>
    <scope>NUCLEOTIDE SEQUENCE [LARGE SCALE GENOMIC DNA]</scope>
    <source>
        <strain evidence="12 13">CBS 115572</strain>
    </source>
</reference>
<keyword evidence="13" id="KW-1185">Reference proteome</keyword>
<feature type="compositionally biased region" description="Low complexity" evidence="10">
    <location>
        <begin position="509"/>
        <end position="543"/>
    </location>
</feature>